<protein>
    <recommendedName>
        <fullName evidence="2 5">Cell shape-determining protein MreC</fullName>
    </recommendedName>
    <alternativeName>
        <fullName evidence="4 5">Cell shape protein MreC</fullName>
    </alternativeName>
</protein>
<evidence type="ECO:0000256" key="5">
    <source>
        <dbReference type="PIRNR" id="PIRNR038471"/>
    </source>
</evidence>
<evidence type="ECO:0000256" key="3">
    <source>
        <dbReference type="ARBA" id="ARBA00022960"/>
    </source>
</evidence>
<gene>
    <name evidence="9" type="ORF">PN36_04525</name>
</gene>
<evidence type="ECO:0000256" key="6">
    <source>
        <dbReference type="SAM" id="Coils"/>
    </source>
</evidence>
<dbReference type="NCBIfam" id="TIGR00219">
    <property type="entry name" value="mreC"/>
    <property type="match status" value="1"/>
</dbReference>
<feature type="transmembrane region" description="Helical" evidence="7">
    <location>
        <begin position="12"/>
        <end position="30"/>
    </location>
</feature>
<dbReference type="EMBL" id="JSZA02000012">
    <property type="protein sequence ID" value="KHD11516.2"/>
    <property type="molecule type" value="Genomic_DNA"/>
</dbReference>
<feature type="domain" description="Rod shape-determining protein MreC beta-barrel core" evidence="8">
    <location>
        <begin position="125"/>
        <end position="275"/>
    </location>
</feature>
<dbReference type="Proteomes" id="UP000030428">
    <property type="component" value="Unassembled WGS sequence"/>
</dbReference>
<evidence type="ECO:0000256" key="4">
    <source>
        <dbReference type="ARBA" id="ARBA00032089"/>
    </source>
</evidence>
<feature type="coiled-coil region" evidence="6">
    <location>
        <begin position="79"/>
        <end position="109"/>
    </location>
</feature>
<evidence type="ECO:0000313" key="10">
    <source>
        <dbReference type="Proteomes" id="UP000030428"/>
    </source>
</evidence>
<comment type="function">
    <text evidence="5">Involved in formation and maintenance of cell shape.</text>
</comment>
<dbReference type="GO" id="GO:0008360">
    <property type="term" value="P:regulation of cell shape"/>
    <property type="evidence" value="ECO:0007669"/>
    <property type="project" value="UniProtKB-KW"/>
</dbReference>
<keyword evidence="7" id="KW-0472">Membrane</keyword>
<dbReference type="GO" id="GO:0005886">
    <property type="term" value="C:plasma membrane"/>
    <property type="evidence" value="ECO:0007669"/>
    <property type="project" value="TreeGrafter"/>
</dbReference>
<dbReference type="InterPro" id="IPR042175">
    <property type="entry name" value="Cell/Rod_MreC_2"/>
</dbReference>
<dbReference type="Gene3D" id="2.40.10.350">
    <property type="entry name" value="Rod shape-determining protein MreC, domain 2"/>
    <property type="match status" value="1"/>
</dbReference>
<evidence type="ECO:0000256" key="2">
    <source>
        <dbReference type="ARBA" id="ARBA00013855"/>
    </source>
</evidence>
<sequence length="275" mass="30474">MKKAVFHRPKQALSLRLIVFILASIFLIIADHRLDYLRIVRTHLLGLVYPIQYLVNLPIKTGQWLSVTASNRFLLIEEIDKLRAEKQLLQVTLQKFDALKNENERLRRLLGSPLKVGERVQMAEVLAVELEHSRRKITINKGKNDGVIVNQAVIDGHGVMGQVIHVGLFSSTVMLITDPEHELPVQVVRTGLRTIAKGIGAVNRLSLLGISNTGLNTGIKVGDLIVTSGAGEKFPKDYPVGTVIDVTPDIGQPFASVQALPRAVLERNSEVLLVW</sequence>
<dbReference type="PIRSF" id="PIRSF038471">
    <property type="entry name" value="MreC"/>
    <property type="match status" value="1"/>
</dbReference>
<dbReference type="Pfam" id="PF04085">
    <property type="entry name" value="MreC"/>
    <property type="match status" value="1"/>
</dbReference>
<keyword evidence="7" id="KW-1133">Transmembrane helix</keyword>
<accession>A0A0A6S621</accession>
<evidence type="ECO:0000259" key="8">
    <source>
        <dbReference type="Pfam" id="PF04085"/>
    </source>
</evidence>
<dbReference type="PANTHER" id="PTHR34138">
    <property type="entry name" value="CELL SHAPE-DETERMINING PROTEIN MREC"/>
    <property type="match status" value="1"/>
</dbReference>
<dbReference type="InterPro" id="IPR042177">
    <property type="entry name" value="Cell/Rod_1"/>
</dbReference>
<keyword evidence="3 5" id="KW-0133">Cell shape</keyword>
<evidence type="ECO:0000313" key="9">
    <source>
        <dbReference type="EMBL" id="KHD11516.2"/>
    </source>
</evidence>
<comment type="similarity">
    <text evidence="1 5">Belongs to the MreC family.</text>
</comment>
<dbReference type="AlphaFoldDB" id="A0A0A6S621"/>
<dbReference type="InterPro" id="IPR055342">
    <property type="entry name" value="MreC_beta-barrel_core"/>
</dbReference>
<dbReference type="InterPro" id="IPR007221">
    <property type="entry name" value="MreC"/>
</dbReference>
<dbReference type="PANTHER" id="PTHR34138:SF1">
    <property type="entry name" value="CELL SHAPE-DETERMINING PROTEIN MREC"/>
    <property type="match status" value="1"/>
</dbReference>
<evidence type="ECO:0000256" key="7">
    <source>
        <dbReference type="SAM" id="Phobius"/>
    </source>
</evidence>
<evidence type="ECO:0000256" key="1">
    <source>
        <dbReference type="ARBA" id="ARBA00009369"/>
    </source>
</evidence>
<name>A0A0A6S621_9GAMM</name>
<comment type="caution">
    <text evidence="9">The sequence shown here is derived from an EMBL/GenBank/DDBJ whole genome shotgun (WGS) entry which is preliminary data.</text>
</comment>
<dbReference type="Gene3D" id="2.40.10.340">
    <property type="entry name" value="Rod shape-determining protein MreC, domain 1"/>
    <property type="match status" value="1"/>
</dbReference>
<organism evidence="9 10">
    <name type="scientific">Candidatus Thiomargarita nelsonii</name>
    <dbReference type="NCBI Taxonomy" id="1003181"/>
    <lineage>
        <taxon>Bacteria</taxon>
        <taxon>Pseudomonadati</taxon>
        <taxon>Pseudomonadota</taxon>
        <taxon>Gammaproteobacteria</taxon>
        <taxon>Thiotrichales</taxon>
        <taxon>Thiotrichaceae</taxon>
        <taxon>Thiomargarita</taxon>
    </lineage>
</organism>
<proteinExistence type="inferred from homology"/>
<keyword evidence="6" id="KW-0175">Coiled coil</keyword>
<keyword evidence="10" id="KW-1185">Reference proteome</keyword>
<reference evidence="9 10" key="1">
    <citation type="journal article" date="2016" name="Front. Microbiol.">
        <title>Single-Cell (Meta-)Genomics of a Dimorphic Candidatus Thiomargarita nelsonii Reveals Genomic Plasticity.</title>
        <authorList>
            <person name="Flood B.E."/>
            <person name="Fliss P."/>
            <person name="Jones D.S."/>
            <person name="Dick G.J."/>
            <person name="Jain S."/>
            <person name="Kaster A.K."/>
            <person name="Winkel M."/>
            <person name="Mussmann M."/>
            <person name="Bailey J."/>
        </authorList>
    </citation>
    <scope>NUCLEOTIDE SEQUENCE [LARGE SCALE GENOMIC DNA]</scope>
    <source>
        <strain evidence="9">Hydrate Ridge</strain>
    </source>
</reference>
<keyword evidence="7" id="KW-0812">Transmembrane</keyword>